<dbReference type="EMBL" id="JAKELL010000029">
    <property type="protein sequence ID" value="KAH8990882.1"/>
    <property type="molecule type" value="Genomic_DNA"/>
</dbReference>
<keyword evidence="3" id="KW-1185">Reference proteome</keyword>
<dbReference type="PANTHER" id="PTHR10039:SF16">
    <property type="entry name" value="GPI INOSITOL-DEACYLASE"/>
    <property type="match status" value="1"/>
</dbReference>
<comment type="caution">
    <text evidence="2">The sequence shown here is derived from an EMBL/GenBank/DDBJ whole genome shotgun (WGS) entry which is preliminary data.</text>
</comment>
<dbReference type="PANTHER" id="PTHR10039">
    <property type="entry name" value="AMELOGENIN"/>
    <property type="match status" value="1"/>
</dbReference>
<reference evidence="2" key="1">
    <citation type="submission" date="2022-01" db="EMBL/GenBank/DDBJ databases">
        <title>Comparative genomics reveals a dynamic genome evolution in the ectomycorrhizal milk-cap (Lactarius) mushrooms.</title>
        <authorList>
            <consortium name="DOE Joint Genome Institute"/>
            <person name="Lebreton A."/>
            <person name="Tang N."/>
            <person name="Kuo A."/>
            <person name="LaButti K."/>
            <person name="Drula E."/>
            <person name="Barry K."/>
            <person name="Clum A."/>
            <person name="Lipzen A."/>
            <person name="Mousain D."/>
            <person name="Ng V."/>
            <person name="Wang R."/>
            <person name="Wang X."/>
            <person name="Dai Y."/>
            <person name="Henrissat B."/>
            <person name="Grigoriev I.V."/>
            <person name="Guerin-Laguette A."/>
            <person name="Yu F."/>
            <person name="Martin F.M."/>
        </authorList>
    </citation>
    <scope>NUCLEOTIDE SEQUENCE</scope>
    <source>
        <strain evidence="2">QP</strain>
    </source>
</reference>
<gene>
    <name evidence="2" type="ORF">EDB92DRAFT_1996950</name>
    <name evidence="1" type="ORF">EDB92DRAFT_2032983</name>
</gene>
<evidence type="ECO:0000313" key="1">
    <source>
        <dbReference type="EMBL" id="KAH8984824.1"/>
    </source>
</evidence>
<evidence type="ECO:0000313" key="3">
    <source>
        <dbReference type="Proteomes" id="UP001201163"/>
    </source>
</evidence>
<proteinExistence type="predicted"/>
<sequence length="212" mass="24495">MLNKDSKEARVTRFLDEMLDTLDETYERILRGINRAQKDHAHRLLQCLSVAARLLSVEELAELDWWWEDQEEAVLSTCSNLITVAHDGDSQVVQFSHFSVMEYLTTSLHLTRSNEDIARFHIHFERVYTLLTQAYLGTLLRLDECGGGGNNGTERFSLAGCAAQHWVDHAQFEQVSSRIRDGMDDPFDLFKPHFAAWLGVHDIDRPWFDFSH</sequence>
<evidence type="ECO:0000313" key="2">
    <source>
        <dbReference type="EMBL" id="KAH8990882.1"/>
    </source>
</evidence>
<dbReference type="EMBL" id="JAKELL010000071">
    <property type="protein sequence ID" value="KAH8984824.1"/>
    <property type="molecule type" value="Genomic_DNA"/>
</dbReference>
<dbReference type="Proteomes" id="UP001201163">
    <property type="component" value="Unassembled WGS sequence"/>
</dbReference>
<accession>A0AAD4LG16</accession>
<name>A0AAD4LG16_9AGAM</name>
<dbReference type="AlphaFoldDB" id="A0AAD4LG16"/>
<protein>
    <submittedName>
        <fullName evidence="2">Uncharacterized protein</fullName>
    </submittedName>
</protein>
<organism evidence="2 3">
    <name type="scientific">Lactarius akahatsu</name>
    <dbReference type="NCBI Taxonomy" id="416441"/>
    <lineage>
        <taxon>Eukaryota</taxon>
        <taxon>Fungi</taxon>
        <taxon>Dikarya</taxon>
        <taxon>Basidiomycota</taxon>
        <taxon>Agaricomycotina</taxon>
        <taxon>Agaricomycetes</taxon>
        <taxon>Russulales</taxon>
        <taxon>Russulaceae</taxon>
        <taxon>Lactarius</taxon>
    </lineage>
</organism>